<dbReference type="PIRSF" id="PIRSF000345">
    <property type="entry name" value="OLE1"/>
    <property type="match status" value="1"/>
</dbReference>
<dbReference type="InterPro" id="IPR005804">
    <property type="entry name" value="FA_desaturase_dom"/>
</dbReference>
<comment type="domain">
    <text evidence="14">The histidine box domains are involved in binding the catalytic metal ions.</text>
</comment>
<feature type="transmembrane region" description="Helical" evidence="15">
    <location>
        <begin position="154"/>
        <end position="173"/>
    </location>
</feature>
<dbReference type="GO" id="GO:0005789">
    <property type="term" value="C:endoplasmic reticulum membrane"/>
    <property type="evidence" value="ECO:0007669"/>
    <property type="project" value="TreeGrafter"/>
</dbReference>
<evidence type="ECO:0000256" key="1">
    <source>
        <dbReference type="ARBA" id="ARBA00004141"/>
    </source>
</evidence>
<evidence type="ECO:0000256" key="7">
    <source>
        <dbReference type="ARBA" id="ARBA00022989"/>
    </source>
</evidence>
<evidence type="ECO:0000259" key="16">
    <source>
        <dbReference type="PROSITE" id="PS50255"/>
    </source>
</evidence>
<comment type="cofactor">
    <cofactor evidence="13">
        <name>Fe(2+)</name>
        <dbReference type="ChEBI" id="CHEBI:29033"/>
    </cofactor>
    <text evidence="13">Expected to bind 2 Fe(2+) ions per subunit.</text>
</comment>
<sequence>MSRGDIWWSNAIFFTGMHAAALYGATQLSPWSHLHSYTLALCFVSWQLASFGITLGYHRLWSHNAYQARMPLRIALAFMGSLGFQGSIKWWVVRHRLHHRFTDDPVHDPYSAELGLLWSHCGWIYYKKPYPRMKLIEKSDLDSDPVVRFQHRHYVSIALIAGLVLPAAIGSLWGDALGGFVWGGIVARLLIWHCTFMINSLAHWTGEQPYSDENSSRGTFLIALCTSGEGNHNFHHAFPRDYRNGPAFGDWDPTAWILSLLHKFTNQIPLLHHISQADYLKAKSSMLLLEASKLHAQIPVDSLPRDDNELPQWSEQQVKQYVQLEDEKEKDARVVLLIDEYLVDVSAYATTHPGGRSILERWRVQPQQVSLKDSTKAFHGLVNRHSKGAKETMRLLRVAKLKR</sequence>
<evidence type="ECO:0000256" key="14">
    <source>
        <dbReference type="RuleBase" id="RU000581"/>
    </source>
</evidence>
<dbReference type="PANTHER" id="PTHR11351:SF31">
    <property type="entry name" value="DESATURASE 1, ISOFORM A-RELATED"/>
    <property type="match status" value="1"/>
</dbReference>
<keyword evidence="4 14" id="KW-0812">Transmembrane</keyword>
<evidence type="ECO:0000256" key="12">
    <source>
        <dbReference type="ARBA" id="ARBA00023160"/>
    </source>
</evidence>
<comment type="function">
    <text evidence="13">Stearoyl-CoA desaturase that utilizes O(2) and electrons from reduced cytochrome b5 to introduce the first double bond into saturated fatty acyl-CoA substrates.</text>
</comment>
<keyword evidence="9 13" id="KW-0408">Iron</keyword>
<dbReference type="EMBL" id="SPNW01000015">
    <property type="protein sequence ID" value="TIA90946.1"/>
    <property type="molecule type" value="Genomic_DNA"/>
</dbReference>
<evidence type="ECO:0000256" key="6">
    <source>
        <dbReference type="ARBA" id="ARBA00022832"/>
    </source>
</evidence>
<dbReference type="Proteomes" id="UP000310189">
    <property type="component" value="Unassembled WGS sequence"/>
</dbReference>
<feature type="domain" description="Cytochrome b5 heme-binding" evidence="16">
    <location>
        <begin position="310"/>
        <end position="402"/>
    </location>
</feature>
<comment type="caution">
    <text evidence="17">The sequence shown here is derived from an EMBL/GenBank/DDBJ whole genome shotgun (WGS) entry which is preliminary data.</text>
</comment>
<gene>
    <name evidence="17" type="ORF">E3P99_01344</name>
</gene>
<feature type="transmembrane region" description="Helical" evidence="15">
    <location>
        <begin position="37"/>
        <end position="58"/>
    </location>
</feature>
<accession>A0A4T0FVD1</accession>
<dbReference type="InterPro" id="IPR001199">
    <property type="entry name" value="Cyt_B5-like_heme/steroid-bd"/>
</dbReference>
<evidence type="ECO:0000256" key="15">
    <source>
        <dbReference type="SAM" id="Phobius"/>
    </source>
</evidence>
<evidence type="ECO:0000256" key="11">
    <source>
        <dbReference type="ARBA" id="ARBA00023136"/>
    </source>
</evidence>
<keyword evidence="5 13" id="KW-0479">Metal-binding</keyword>
<dbReference type="InterPro" id="IPR009160">
    <property type="entry name" value="Acyl-CoA_deSatase_haem/ster-bd"/>
</dbReference>
<evidence type="ECO:0000313" key="18">
    <source>
        <dbReference type="Proteomes" id="UP000310189"/>
    </source>
</evidence>
<dbReference type="SUPFAM" id="SSF55856">
    <property type="entry name" value="Cytochrome b5-like heme/steroid binding domain"/>
    <property type="match status" value="1"/>
</dbReference>
<dbReference type="PRINTS" id="PR00075">
    <property type="entry name" value="FACDDSATRASE"/>
</dbReference>
<evidence type="ECO:0000256" key="4">
    <source>
        <dbReference type="ARBA" id="ARBA00022692"/>
    </source>
</evidence>
<dbReference type="GO" id="GO:0005506">
    <property type="term" value="F:iron ion binding"/>
    <property type="evidence" value="ECO:0007669"/>
    <property type="project" value="TreeGrafter"/>
</dbReference>
<dbReference type="PROSITE" id="PS50255">
    <property type="entry name" value="CYTOCHROME_B5_2"/>
    <property type="match status" value="1"/>
</dbReference>
<dbReference type="GO" id="GO:0006636">
    <property type="term" value="P:unsaturated fatty acid biosynthetic process"/>
    <property type="evidence" value="ECO:0007669"/>
    <property type="project" value="UniProtKB-UniRule"/>
</dbReference>
<keyword evidence="13" id="KW-0249">Electron transport</keyword>
<comment type="subcellular location">
    <subcellularLocation>
        <location evidence="1">Membrane</location>
        <topology evidence="1">Multi-pass membrane protein</topology>
    </subcellularLocation>
</comment>
<reference evidence="17 18" key="1">
    <citation type="submission" date="2019-03" db="EMBL/GenBank/DDBJ databases">
        <title>Sequencing 23 genomes of Wallemia ichthyophaga.</title>
        <authorList>
            <person name="Gostincar C."/>
        </authorList>
    </citation>
    <scope>NUCLEOTIDE SEQUENCE [LARGE SCALE GENOMIC DNA]</scope>
    <source>
        <strain evidence="17 18">EXF-5753</strain>
    </source>
</reference>
<keyword evidence="12 13" id="KW-0275">Fatty acid biosynthesis</keyword>
<keyword evidence="8 13" id="KW-0560">Oxidoreductase</keyword>
<dbReference type="InterPro" id="IPR036400">
    <property type="entry name" value="Cyt_B5-like_heme/steroid_sf"/>
</dbReference>
<dbReference type="AlphaFoldDB" id="A0A4T0FVD1"/>
<keyword evidence="7 15" id="KW-1133">Transmembrane helix</keyword>
<evidence type="ECO:0000256" key="3">
    <source>
        <dbReference type="ARBA" id="ARBA00022516"/>
    </source>
</evidence>
<evidence type="ECO:0000256" key="8">
    <source>
        <dbReference type="ARBA" id="ARBA00023002"/>
    </source>
</evidence>
<dbReference type="Pfam" id="PF00487">
    <property type="entry name" value="FA_desaturase"/>
    <property type="match status" value="1"/>
</dbReference>
<keyword evidence="13" id="KW-0349">Heme</keyword>
<dbReference type="GO" id="GO:0004768">
    <property type="term" value="F:stearoyl-CoA 9-desaturase activity"/>
    <property type="evidence" value="ECO:0007669"/>
    <property type="project" value="UniProtKB-UniRule"/>
</dbReference>
<keyword evidence="3 13" id="KW-0444">Lipid biosynthesis</keyword>
<comment type="similarity">
    <text evidence="2 13 14">Belongs to the fatty acid desaturase type 1 family.</text>
</comment>
<dbReference type="InterPro" id="IPR001522">
    <property type="entry name" value="FADS-1_CS"/>
</dbReference>
<dbReference type="InterPro" id="IPR015876">
    <property type="entry name" value="Acyl-CoA_DS"/>
</dbReference>
<feature type="transmembrane region" description="Helical" evidence="15">
    <location>
        <begin position="179"/>
        <end position="198"/>
    </location>
</feature>
<dbReference type="Gene3D" id="3.10.120.10">
    <property type="entry name" value="Cytochrome b5-like heme/steroid binding domain"/>
    <property type="match status" value="1"/>
</dbReference>
<evidence type="ECO:0000313" key="17">
    <source>
        <dbReference type="EMBL" id="TIA90946.1"/>
    </source>
</evidence>
<organism evidence="17 18">
    <name type="scientific">Wallemia hederae</name>
    <dbReference type="NCBI Taxonomy" id="1540922"/>
    <lineage>
        <taxon>Eukaryota</taxon>
        <taxon>Fungi</taxon>
        <taxon>Dikarya</taxon>
        <taxon>Basidiomycota</taxon>
        <taxon>Wallemiomycotina</taxon>
        <taxon>Wallemiomycetes</taxon>
        <taxon>Wallemiales</taxon>
        <taxon>Wallemiaceae</taxon>
        <taxon>Wallemia</taxon>
    </lineage>
</organism>
<evidence type="ECO:0000256" key="9">
    <source>
        <dbReference type="ARBA" id="ARBA00023004"/>
    </source>
</evidence>
<evidence type="ECO:0000256" key="10">
    <source>
        <dbReference type="ARBA" id="ARBA00023098"/>
    </source>
</evidence>
<dbReference type="PROSITE" id="PS00476">
    <property type="entry name" value="FATTY_ACID_DESATUR_1"/>
    <property type="match status" value="1"/>
</dbReference>
<dbReference type="EC" id="1.14.19.1" evidence="13"/>
<protein>
    <recommendedName>
        <fullName evidence="13">Acyl-CoA desaturase</fullName>
        <ecNumber evidence="13">1.14.19.1</ecNumber>
    </recommendedName>
</protein>
<keyword evidence="18" id="KW-1185">Reference proteome</keyword>
<dbReference type="PANTHER" id="PTHR11351">
    <property type="entry name" value="ACYL-COA DESATURASE"/>
    <property type="match status" value="1"/>
</dbReference>
<comment type="catalytic activity">
    <reaction evidence="13">
        <text>octadecanoyl-CoA + 2 Fe(II)-[cytochrome b5] + O2 + 2 H(+) = (9Z)-octadecenoyl-CoA + 2 Fe(III)-[cytochrome b5] + 2 H2O</text>
        <dbReference type="Rhea" id="RHEA:19721"/>
        <dbReference type="Rhea" id="RHEA-COMP:10438"/>
        <dbReference type="Rhea" id="RHEA-COMP:10439"/>
        <dbReference type="ChEBI" id="CHEBI:15377"/>
        <dbReference type="ChEBI" id="CHEBI:15378"/>
        <dbReference type="ChEBI" id="CHEBI:15379"/>
        <dbReference type="ChEBI" id="CHEBI:29033"/>
        <dbReference type="ChEBI" id="CHEBI:29034"/>
        <dbReference type="ChEBI" id="CHEBI:57387"/>
        <dbReference type="ChEBI" id="CHEBI:57394"/>
        <dbReference type="EC" id="1.14.19.1"/>
    </reaction>
</comment>
<evidence type="ECO:0000256" key="5">
    <source>
        <dbReference type="ARBA" id="ARBA00022723"/>
    </source>
</evidence>
<keyword evidence="11 15" id="KW-0472">Membrane</keyword>
<keyword evidence="10 13" id="KW-0443">Lipid metabolism</keyword>
<dbReference type="CDD" id="cd03505">
    <property type="entry name" value="Delta9-FADS-like"/>
    <property type="match status" value="1"/>
</dbReference>
<proteinExistence type="inferred from homology"/>
<keyword evidence="13" id="KW-0813">Transport</keyword>
<evidence type="ECO:0000256" key="13">
    <source>
        <dbReference type="PIRNR" id="PIRNR000345"/>
    </source>
</evidence>
<dbReference type="OrthoDB" id="10260134at2759"/>
<evidence type="ECO:0000256" key="2">
    <source>
        <dbReference type="ARBA" id="ARBA00009295"/>
    </source>
</evidence>
<keyword evidence="6 13" id="KW-0276">Fatty acid metabolism</keyword>
<feature type="transmembrane region" description="Helical" evidence="15">
    <location>
        <begin position="6"/>
        <end position="25"/>
    </location>
</feature>
<name>A0A4T0FVD1_9BASI</name>